<evidence type="ECO:0000313" key="7">
    <source>
        <dbReference type="EMBL" id="MCL1046215.1"/>
    </source>
</evidence>
<dbReference type="InterPro" id="IPR050833">
    <property type="entry name" value="Poly_Biosynth_Transport"/>
</dbReference>
<feature type="transmembrane region" description="Helical" evidence="6">
    <location>
        <begin position="256"/>
        <end position="276"/>
    </location>
</feature>
<comment type="subcellular location">
    <subcellularLocation>
        <location evidence="1">Cell membrane</location>
        <topology evidence="1">Multi-pass membrane protein</topology>
    </subcellularLocation>
</comment>
<dbReference type="PANTHER" id="PTHR30250:SF11">
    <property type="entry name" value="O-ANTIGEN TRANSPORTER-RELATED"/>
    <property type="match status" value="1"/>
</dbReference>
<protein>
    <submittedName>
        <fullName evidence="7">Flippase</fullName>
    </submittedName>
</protein>
<organism evidence="7 8">
    <name type="scientific">Shewanella electrodiphila</name>
    <dbReference type="NCBI Taxonomy" id="934143"/>
    <lineage>
        <taxon>Bacteria</taxon>
        <taxon>Pseudomonadati</taxon>
        <taxon>Pseudomonadota</taxon>
        <taxon>Gammaproteobacteria</taxon>
        <taxon>Alteromonadales</taxon>
        <taxon>Shewanellaceae</taxon>
        <taxon>Shewanella</taxon>
    </lineage>
</organism>
<feature type="transmembrane region" description="Helical" evidence="6">
    <location>
        <begin position="49"/>
        <end position="70"/>
    </location>
</feature>
<keyword evidence="4 6" id="KW-1133">Transmembrane helix</keyword>
<feature type="transmembrane region" description="Helical" evidence="6">
    <location>
        <begin position="387"/>
        <end position="407"/>
    </location>
</feature>
<evidence type="ECO:0000256" key="2">
    <source>
        <dbReference type="ARBA" id="ARBA00022475"/>
    </source>
</evidence>
<keyword evidence="5 6" id="KW-0472">Membrane</keyword>
<comment type="caution">
    <text evidence="7">The sequence shown here is derived from an EMBL/GenBank/DDBJ whole genome shotgun (WGS) entry which is preliminary data.</text>
</comment>
<dbReference type="Proteomes" id="UP001202134">
    <property type="component" value="Unassembled WGS sequence"/>
</dbReference>
<evidence type="ECO:0000256" key="4">
    <source>
        <dbReference type="ARBA" id="ARBA00022989"/>
    </source>
</evidence>
<keyword evidence="8" id="KW-1185">Reference proteome</keyword>
<keyword evidence="2" id="KW-1003">Cell membrane</keyword>
<feature type="transmembrane region" description="Helical" evidence="6">
    <location>
        <begin position="327"/>
        <end position="348"/>
    </location>
</feature>
<name>A0ABT0KQV1_9GAMM</name>
<feature type="transmembrane region" description="Helical" evidence="6">
    <location>
        <begin position="216"/>
        <end position="236"/>
    </location>
</feature>
<evidence type="ECO:0000256" key="3">
    <source>
        <dbReference type="ARBA" id="ARBA00022692"/>
    </source>
</evidence>
<feature type="transmembrane region" description="Helical" evidence="6">
    <location>
        <begin position="117"/>
        <end position="139"/>
    </location>
</feature>
<keyword evidence="3 6" id="KW-0812">Transmembrane</keyword>
<reference evidence="7 8" key="1">
    <citation type="submission" date="2022-01" db="EMBL/GenBank/DDBJ databases">
        <title>Whole genome-based taxonomy of the Shewanellaceae.</title>
        <authorList>
            <person name="Martin-Rodriguez A.J."/>
        </authorList>
    </citation>
    <scope>NUCLEOTIDE SEQUENCE [LARGE SCALE GENOMIC DNA]</scope>
    <source>
        <strain evidence="7 8">DSM 24955</strain>
    </source>
</reference>
<dbReference type="Pfam" id="PF01943">
    <property type="entry name" value="Polysacc_synt"/>
    <property type="match status" value="1"/>
</dbReference>
<proteinExistence type="predicted"/>
<evidence type="ECO:0000256" key="1">
    <source>
        <dbReference type="ARBA" id="ARBA00004651"/>
    </source>
</evidence>
<dbReference type="PANTHER" id="PTHR30250">
    <property type="entry name" value="PST FAMILY PREDICTED COLANIC ACID TRANSPORTER"/>
    <property type="match status" value="1"/>
</dbReference>
<evidence type="ECO:0000256" key="5">
    <source>
        <dbReference type="ARBA" id="ARBA00023136"/>
    </source>
</evidence>
<feature type="transmembrane region" description="Helical" evidence="6">
    <location>
        <begin position="12"/>
        <end position="37"/>
    </location>
</feature>
<dbReference type="CDD" id="cd13128">
    <property type="entry name" value="MATE_Wzx_like"/>
    <property type="match status" value="1"/>
</dbReference>
<feature type="transmembrane region" description="Helical" evidence="6">
    <location>
        <begin position="297"/>
        <end position="321"/>
    </location>
</feature>
<accession>A0ABT0KQV1</accession>
<feature type="transmembrane region" description="Helical" evidence="6">
    <location>
        <begin position="360"/>
        <end position="381"/>
    </location>
</feature>
<evidence type="ECO:0000313" key="8">
    <source>
        <dbReference type="Proteomes" id="UP001202134"/>
    </source>
</evidence>
<feature type="transmembrane region" description="Helical" evidence="6">
    <location>
        <begin position="151"/>
        <end position="169"/>
    </location>
</feature>
<feature type="transmembrane region" description="Helical" evidence="6">
    <location>
        <begin position="90"/>
        <end position="111"/>
    </location>
</feature>
<gene>
    <name evidence="7" type="ORF">L2737_12900</name>
</gene>
<sequence length="434" mass="48630">MSNQHKKSKYNFANTGWLLIEKVLQLFLGLGVAIYVARYLGPEDYGVLSYSQSLVMMFSAIAALGIDNVIVRELTQDRDNVHRIIPSAIIMKLSGGALSACLSTVTAWIIAPSPDMAVLVAIISVSMMFNSSIVVNLFFQSVEKIKFSAIANSFAFTFSALTKVTFILINAPLSWFAFALLLDSIYIAIALLIVFLRFKPQMAAKYTFDYSFAKRVFLESWPLIFSMLAVMVYSRIDQLMLMQMIGKEAVGHYSVAVKLYDAAIVLPTAIIVSFFPRVVNAMKETDIATAFNRYFQIPIILAISIAIFVTLTSFWFIPLLFGEQYQASSSVLNILIWGAIFTVLGMIRSRWVTMKKLQKYTIVYVVIGMSINILLNLILIPKYGITGAAWASFAAQVCSGYIGVLLMRKTRPFFRIASNLLNPFRWNFHRGIHG</sequence>
<dbReference type="EMBL" id="JAKIKU010000006">
    <property type="protein sequence ID" value="MCL1046215.1"/>
    <property type="molecule type" value="Genomic_DNA"/>
</dbReference>
<dbReference type="InterPro" id="IPR002797">
    <property type="entry name" value="Polysacc_synth"/>
</dbReference>
<evidence type="ECO:0000256" key="6">
    <source>
        <dbReference type="SAM" id="Phobius"/>
    </source>
</evidence>
<feature type="transmembrane region" description="Helical" evidence="6">
    <location>
        <begin position="175"/>
        <end position="196"/>
    </location>
</feature>